<keyword evidence="2" id="KW-0472">Membrane</keyword>
<dbReference type="Gene3D" id="3.40.1090.10">
    <property type="entry name" value="Cytosolic phospholipase A2 catalytic domain"/>
    <property type="match status" value="1"/>
</dbReference>
<evidence type="ECO:0000259" key="3">
    <source>
        <dbReference type="PROSITE" id="PS51635"/>
    </source>
</evidence>
<dbReference type="InterPro" id="IPR052580">
    <property type="entry name" value="Lipid_Hydrolase"/>
</dbReference>
<accession>A0A6C0JRH5</accession>
<evidence type="ECO:0000256" key="1">
    <source>
        <dbReference type="ARBA" id="ARBA00023098"/>
    </source>
</evidence>
<feature type="transmembrane region" description="Helical" evidence="2">
    <location>
        <begin position="38"/>
        <end position="57"/>
    </location>
</feature>
<dbReference type="InterPro" id="IPR016035">
    <property type="entry name" value="Acyl_Trfase/lysoPLipase"/>
</dbReference>
<dbReference type="PROSITE" id="PS51635">
    <property type="entry name" value="PNPLA"/>
    <property type="match status" value="1"/>
</dbReference>
<dbReference type="Pfam" id="PF01734">
    <property type="entry name" value="Patatin"/>
    <property type="match status" value="1"/>
</dbReference>
<proteinExistence type="predicted"/>
<feature type="transmembrane region" description="Helical" evidence="2">
    <location>
        <begin position="6"/>
        <end position="26"/>
    </location>
</feature>
<feature type="domain" description="PNPLA" evidence="3">
    <location>
        <begin position="7"/>
        <end position="189"/>
    </location>
</feature>
<dbReference type="PANTHER" id="PTHR46394:SF1">
    <property type="entry name" value="PNPLA DOMAIN-CONTAINING PROTEIN"/>
    <property type="match status" value="1"/>
</dbReference>
<protein>
    <recommendedName>
        <fullName evidence="3">PNPLA domain-containing protein</fullName>
    </recommendedName>
</protein>
<name>A0A6C0JRH5_9ZZZZ</name>
<sequence length="311" mass="35692">MSNYTHLIISGGALYGVCVLGIFRYMYIENLSKNIKNIAGNSMGAWFALAFSLNIPLDILENIIKEIAKDNNILFTKNNFNKLFKNNGIMDFRCFTNPIKKYIKNKYDLDDLTFLELSKKFGINLHISTTNITYGKNKIFCLDDTPNISIFDATRASMTLPLIGIPVLIEDEQYADGILTNNFPISVFSNVLKDNILGIAIKISYNFCLEKLDNKSKLIDYSKRILEIIINEHSKQTYINYINNDQGHILVIEDSPINSYIPFNVKNNKVHCKFVDKDVDNLILDGFIKISNFIKHIKKEQNINYNDRTIN</sequence>
<dbReference type="EMBL" id="MN740684">
    <property type="protein sequence ID" value="QHU07416.1"/>
    <property type="molecule type" value="Genomic_DNA"/>
</dbReference>
<organism evidence="4">
    <name type="scientific">viral metagenome</name>
    <dbReference type="NCBI Taxonomy" id="1070528"/>
    <lineage>
        <taxon>unclassified sequences</taxon>
        <taxon>metagenomes</taxon>
        <taxon>organismal metagenomes</taxon>
    </lineage>
</organism>
<evidence type="ECO:0000313" key="4">
    <source>
        <dbReference type="EMBL" id="QHU07416.1"/>
    </source>
</evidence>
<keyword evidence="1" id="KW-0443">Lipid metabolism</keyword>
<evidence type="ECO:0000256" key="2">
    <source>
        <dbReference type="SAM" id="Phobius"/>
    </source>
</evidence>
<keyword evidence="2" id="KW-0812">Transmembrane</keyword>
<dbReference type="InterPro" id="IPR002641">
    <property type="entry name" value="PNPLA_dom"/>
</dbReference>
<dbReference type="PANTHER" id="PTHR46394">
    <property type="entry name" value="ANNEXIN"/>
    <property type="match status" value="1"/>
</dbReference>
<dbReference type="SUPFAM" id="SSF52151">
    <property type="entry name" value="FabD/lysophospholipase-like"/>
    <property type="match status" value="1"/>
</dbReference>
<dbReference type="AlphaFoldDB" id="A0A6C0JRH5"/>
<keyword evidence="2" id="KW-1133">Transmembrane helix</keyword>
<dbReference type="GO" id="GO:0006629">
    <property type="term" value="P:lipid metabolic process"/>
    <property type="evidence" value="ECO:0007669"/>
    <property type="project" value="UniProtKB-KW"/>
</dbReference>
<reference evidence="4" key="1">
    <citation type="journal article" date="2020" name="Nature">
        <title>Giant virus diversity and host interactions through global metagenomics.</title>
        <authorList>
            <person name="Schulz F."/>
            <person name="Roux S."/>
            <person name="Paez-Espino D."/>
            <person name="Jungbluth S."/>
            <person name="Walsh D.A."/>
            <person name="Denef V.J."/>
            <person name="McMahon K.D."/>
            <person name="Konstantinidis K.T."/>
            <person name="Eloe-Fadrosh E.A."/>
            <person name="Kyrpides N.C."/>
            <person name="Woyke T."/>
        </authorList>
    </citation>
    <scope>NUCLEOTIDE SEQUENCE</scope>
    <source>
        <strain evidence="4">GVMAG-S-1040241-154</strain>
    </source>
</reference>